<reference evidence="4" key="1">
    <citation type="submission" date="2017-10" db="EMBL/GenBank/DDBJ databases">
        <title>Whole genome sequencing of various Bordetella species.</title>
        <authorList>
            <person name="Weigand M.R."/>
            <person name="Loparev V."/>
            <person name="Peng Y."/>
            <person name="Bowden K.E."/>
            <person name="Tondella M.L."/>
            <person name="Williams M.M."/>
        </authorList>
    </citation>
    <scope>NUCLEOTIDE SEQUENCE [LARGE SCALE GENOMIC DNA]</scope>
    <source>
        <strain evidence="4">H720</strain>
    </source>
</reference>
<dbReference type="AlphaFoldDB" id="A0AAN1RVN9"/>
<evidence type="ECO:0000256" key="2">
    <source>
        <dbReference type="SAM" id="SignalP"/>
    </source>
</evidence>
<evidence type="ECO:0000313" key="3">
    <source>
        <dbReference type="EMBL" id="AZW16952.1"/>
    </source>
</evidence>
<organism evidence="3 4">
    <name type="scientific">Bordetella hinzii</name>
    <dbReference type="NCBI Taxonomy" id="103855"/>
    <lineage>
        <taxon>Bacteria</taxon>
        <taxon>Pseudomonadati</taxon>
        <taxon>Pseudomonadota</taxon>
        <taxon>Betaproteobacteria</taxon>
        <taxon>Burkholderiales</taxon>
        <taxon>Alcaligenaceae</taxon>
        <taxon>Bordetella</taxon>
    </lineage>
</organism>
<feature type="chain" id="PRO_5042864516" evidence="2">
    <location>
        <begin position="20"/>
        <end position="320"/>
    </location>
</feature>
<sequence length="320" mass="33067">MKNILQALALCALATGAQAQQAPTPVPKQLKIVVPFSAGASNDAIARALAPQLAEQLKTIVIVENRVGAAGVIGSDYVAKSAKDGATLLLTSSTFLTSAATQPRMPYDPVKSFAPVAMVGEGPLVIGVTGAKPYASLADVLEAARAKPDVLNYGTAGIGSLAHLATVMMNDAAHVSMTHVPYKGAANAASDMAGGQIDIMLANYSSLAPLVQSGKIKLVATTARAPHPAFPKLAPAAAILPGYAVDIWVGVFAPAGTPQDLIDRYNQAINRVARTPESTALLDMDGTVPAAIGSTEFAQRVARDYALWRDVAQSHHISVE</sequence>
<dbReference type="PANTHER" id="PTHR42928">
    <property type="entry name" value="TRICARBOXYLATE-BINDING PROTEIN"/>
    <property type="match status" value="1"/>
</dbReference>
<dbReference type="Gene3D" id="3.40.190.150">
    <property type="entry name" value="Bordetella uptake gene, domain 1"/>
    <property type="match status" value="1"/>
</dbReference>
<dbReference type="PANTHER" id="PTHR42928:SF5">
    <property type="entry name" value="BLR1237 PROTEIN"/>
    <property type="match status" value="1"/>
</dbReference>
<comment type="similarity">
    <text evidence="1">Belongs to the UPF0065 (bug) family.</text>
</comment>
<dbReference type="Pfam" id="PF03401">
    <property type="entry name" value="TctC"/>
    <property type="match status" value="1"/>
</dbReference>
<keyword evidence="2" id="KW-0732">Signal</keyword>
<proteinExistence type="inferred from homology"/>
<dbReference type="InterPro" id="IPR042100">
    <property type="entry name" value="Bug_dom1"/>
</dbReference>
<dbReference type="RefSeq" id="WP_048940396.1">
    <property type="nucleotide sequence ID" value="NZ_CP012077.1"/>
</dbReference>
<evidence type="ECO:0000313" key="4">
    <source>
        <dbReference type="Proteomes" id="UP000282741"/>
    </source>
</evidence>
<dbReference type="Proteomes" id="UP000282741">
    <property type="component" value="Chromosome"/>
</dbReference>
<dbReference type="EMBL" id="CP024172">
    <property type="protein sequence ID" value="AZW16952.1"/>
    <property type="molecule type" value="Genomic_DNA"/>
</dbReference>
<protein>
    <submittedName>
        <fullName evidence="3">ABC transporter substrate-binding protein</fullName>
    </submittedName>
</protein>
<evidence type="ECO:0000256" key="1">
    <source>
        <dbReference type="ARBA" id="ARBA00006987"/>
    </source>
</evidence>
<name>A0AAN1RVN9_9BORD</name>
<dbReference type="SUPFAM" id="SSF53850">
    <property type="entry name" value="Periplasmic binding protein-like II"/>
    <property type="match status" value="1"/>
</dbReference>
<gene>
    <name evidence="3" type="ORF">CS347_09300</name>
</gene>
<dbReference type="InterPro" id="IPR005064">
    <property type="entry name" value="BUG"/>
</dbReference>
<dbReference type="Gene3D" id="3.40.190.10">
    <property type="entry name" value="Periplasmic binding protein-like II"/>
    <property type="match status" value="1"/>
</dbReference>
<feature type="signal peptide" evidence="2">
    <location>
        <begin position="1"/>
        <end position="19"/>
    </location>
</feature>
<accession>A0AAN1RVN9</accession>
<dbReference type="PIRSF" id="PIRSF017082">
    <property type="entry name" value="YflP"/>
    <property type="match status" value="1"/>
</dbReference>